<gene>
    <name evidence="7" type="ORF">L596_014537</name>
</gene>
<dbReference type="PROSITE" id="PS51083">
    <property type="entry name" value="ZF_HIT"/>
    <property type="match status" value="1"/>
</dbReference>
<dbReference type="InterPro" id="IPR039723">
    <property type="entry name" value="Vps71/ZNHIT1"/>
</dbReference>
<organism evidence="7 8">
    <name type="scientific">Steinernema carpocapsae</name>
    <name type="common">Entomopathogenic nematode</name>
    <dbReference type="NCBI Taxonomy" id="34508"/>
    <lineage>
        <taxon>Eukaryota</taxon>
        <taxon>Metazoa</taxon>
        <taxon>Ecdysozoa</taxon>
        <taxon>Nematoda</taxon>
        <taxon>Chromadorea</taxon>
        <taxon>Rhabditida</taxon>
        <taxon>Tylenchina</taxon>
        <taxon>Panagrolaimomorpha</taxon>
        <taxon>Strongyloidoidea</taxon>
        <taxon>Steinernematidae</taxon>
        <taxon>Steinernema</taxon>
    </lineage>
</organism>
<evidence type="ECO:0000259" key="6">
    <source>
        <dbReference type="PROSITE" id="PS51083"/>
    </source>
</evidence>
<proteinExistence type="predicted"/>
<sequence>MAGRQSGRLAVAEQQKVLDQEQRAKRLKKQLDNLDRDNFHEDPHAHLQWHKKIPKFDDEEIAGLKQPKAAKKEGGDGQLQAKRKKKTRSEHYKQRFRKNFFQLMDETTLRPDPEIANNGRVAWEMASVGPSLKPARSFCPPCGKFAIYKCVRCGTGYCSIACRDTHNDTRCMKWTV</sequence>
<keyword evidence="8" id="KW-1185">Reference proteome</keyword>
<dbReference type="CDD" id="cd21437">
    <property type="entry name" value="zf-HIT_ZNHIT1_like"/>
    <property type="match status" value="1"/>
</dbReference>
<dbReference type="SUPFAM" id="SSF144232">
    <property type="entry name" value="HIT/MYND zinc finger-like"/>
    <property type="match status" value="1"/>
</dbReference>
<name>A0A4U5NC77_STECR</name>
<evidence type="ECO:0000256" key="5">
    <source>
        <dbReference type="SAM" id="MobiDB-lite"/>
    </source>
</evidence>
<dbReference type="GO" id="GO:0006338">
    <property type="term" value="P:chromatin remodeling"/>
    <property type="evidence" value="ECO:0007669"/>
    <property type="project" value="InterPro"/>
</dbReference>
<dbReference type="OrthoDB" id="74807at2759"/>
<evidence type="ECO:0000256" key="1">
    <source>
        <dbReference type="ARBA" id="ARBA00022723"/>
    </source>
</evidence>
<dbReference type="InterPro" id="IPR007529">
    <property type="entry name" value="Znf_HIT"/>
</dbReference>
<dbReference type="STRING" id="34508.A0A4U5NC77"/>
<feature type="domain" description="HIT-type" evidence="6">
    <location>
        <begin position="139"/>
        <end position="171"/>
    </location>
</feature>
<feature type="region of interest" description="Disordered" evidence="5">
    <location>
        <begin position="1"/>
        <end position="21"/>
    </location>
</feature>
<feature type="region of interest" description="Disordered" evidence="5">
    <location>
        <begin position="67"/>
        <end position="89"/>
    </location>
</feature>
<dbReference type="PANTHER" id="PTHR13093">
    <property type="entry name" value="ZINC FINGER HIT DOMAIN CONTAINING PROTEIN 1"/>
    <property type="match status" value="1"/>
</dbReference>
<evidence type="ECO:0000256" key="2">
    <source>
        <dbReference type="ARBA" id="ARBA00022771"/>
    </source>
</evidence>
<dbReference type="GO" id="GO:0005634">
    <property type="term" value="C:nucleus"/>
    <property type="evidence" value="ECO:0007669"/>
    <property type="project" value="UniProtKB-ARBA"/>
</dbReference>
<evidence type="ECO:0000256" key="4">
    <source>
        <dbReference type="PROSITE-ProRule" id="PRU00453"/>
    </source>
</evidence>
<reference evidence="7 8" key="2">
    <citation type="journal article" date="2019" name="G3 (Bethesda)">
        <title>Hybrid Assembly of the Genome of the Entomopathogenic Nematode Steinernema carpocapsae Identifies the X-Chromosome.</title>
        <authorList>
            <person name="Serra L."/>
            <person name="Macchietto M."/>
            <person name="Macias-Munoz A."/>
            <person name="McGill C.J."/>
            <person name="Rodriguez I.M."/>
            <person name="Rodriguez B."/>
            <person name="Murad R."/>
            <person name="Mortazavi A."/>
        </authorList>
    </citation>
    <scope>NUCLEOTIDE SEQUENCE [LARGE SCALE GENOMIC DNA]</scope>
    <source>
        <strain evidence="7 8">ALL</strain>
    </source>
</reference>
<keyword evidence="2 4" id="KW-0863">Zinc-finger</keyword>
<reference evidence="7 8" key="1">
    <citation type="journal article" date="2015" name="Genome Biol.">
        <title>Comparative genomics of Steinernema reveals deeply conserved gene regulatory networks.</title>
        <authorList>
            <person name="Dillman A.R."/>
            <person name="Macchietto M."/>
            <person name="Porter C.F."/>
            <person name="Rogers A."/>
            <person name="Williams B."/>
            <person name="Antoshechkin I."/>
            <person name="Lee M.M."/>
            <person name="Goodwin Z."/>
            <person name="Lu X."/>
            <person name="Lewis E.E."/>
            <person name="Goodrich-Blair H."/>
            <person name="Stock S.P."/>
            <person name="Adams B.J."/>
            <person name="Sternberg P.W."/>
            <person name="Mortazavi A."/>
        </authorList>
    </citation>
    <scope>NUCLEOTIDE SEQUENCE [LARGE SCALE GENOMIC DNA]</scope>
    <source>
        <strain evidence="7 8">ALL</strain>
    </source>
</reference>
<dbReference type="AlphaFoldDB" id="A0A4U5NC77"/>
<accession>A0A4U5NC77</accession>
<evidence type="ECO:0000256" key="3">
    <source>
        <dbReference type="ARBA" id="ARBA00022833"/>
    </source>
</evidence>
<dbReference type="EMBL" id="AZBU02000004">
    <property type="protein sequence ID" value="TKR80467.1"/>
    <property type="molecule type" value="Genomic_DNA"/>
</dbReference>
<dbReference type="Proteomes" id="UP000298663">
    <property type="component" value="Unassembled WGS sequence"/>
</dbReference>
<keyword evidence="1" id="KW-0479">Metal-binding</keyword>
<keyword evidence="3" id="KW-0862">Zinc</keyword>
<dbReference type="GO" id="GO:0008270">
    <property type="term" value="F:zinc ion binding"/>
    <property type="evidence" value="ECO:0007669"/>
    <property type="project" value="UniProtKB-UniRule"/>
</dbReference>
<evidence type="ECO:0000313" key="7">
    <source>
        <dbReference type="EMBL" id="TKR80467.1"/>
    </source>
</evidence>
<evidence type="ECO:0000313" key="8">
    <source>
        <dbReference type="Proteomes" id="UP000298663"/>
    </source>
</evidence>
<dbReference type="Pfam" id="PF04438">
    <property type="entry name" value="zf-HIT"/>
    <property type="match status" value="1"/>
</dbReference>
<comment type="caution">
    <text evidence="7">The sequence shown here is derived from an EMBL/GenBank/DDBJ whole genome shotgun (WGS) entry which is preliminary data.</text>
</comment>
<protein>
    <recommendedName>
        <fullName evidence="6">HIT-type domain-containing protein</fullName>
    </recommendedName>
</protein>